<dbReference type="SMART" id="SM00320">
    <property type="entry name" value="WD40"/>
    <property type="match status" value="2"/>
</dbReference>
<dbReference type="PANTHER" id="PTHR44675:SF1">
    <property type="entry name" value="P21-ACTIVATED PROTEIN KINASE-INTERACTING PROTEIN 1"/>
    <property type="match status" value="1"/>
</dbReference>
<name>A0A1Z5JRW0_FISSO</name>
<keyword evidence="1 3" id="KW-0853">WD repeat</keyword>
<evidence type="ECO:0000313" key="6">
    <source>
        <dbReference type="Proteomes" id="UP000198406"/>
    </source>
</evidence>
<feature type="region of interest" description="Disordered" evidence="4">
    <location>
        <begin position="368"/>
        <end position="400"/>
    </location>
</feature>
<dbReference type="InParanoid" id="A0A1Z5JRW0"/>
<evidence type="ECO:0000256" key="3">
    <source>
        <dbReference type="PROSITE-ProRule" id="PRU00221"/>
    </source>
</evidence>
<evidence type="ECO:0000256" key="4">
    <source>
        <dbReference type="SAM" id="MobiDB-lite"/>
    </source>
</evidence>
<dbReference type="PROSITE" id="PS50082">
    <property type="entry name" value="WD_REPEATS_2"/>
    <property type="match status" value="1"/>
</dbReference>
<dbReference type="InterPro" id="IPR001680">
    <property type="entry name" value="WD40_rpt"/>
</dbReference>
<reference evidence="5 6" key="1">
    <citation type="journal article" date="2015" name="Plant Cell">
        <title>Oil accumulation by the oleaginous diatom Fistulifera solaris as revealed by the genome and transcriptome.</title>
        <authorList>
            <person name="Tanaka T."/>
            <person name="Maeda Y."/>
            <person name="Veluchamy A."/>
            <person name="Tanaka M."/>
            <person name="Abida H."/>
            <person name="Marechal E."/>
            <person name="Bowler C."/>
            <person name="Muto M."/>
            <person name="Sunaga Y."/>
            <person name="Tanaka M."/>
            <person name="Yoshino T."/>
            <person name="Taniguchi T."/>
            <person name="Fukuda Y."/>
            <person name="Nemoto M."/>
            <person name="Matsumoto M."/>
            <person name="Wong P.S."/>
            <person name="Aburatani S."/>
            <person name="Fujibuchi W."/>
        </authorList>
    </citation>
    <scope>NUCLEOTIDE SEQUENCE [LARGE SCALE GENOMIC DNA]</scope>
    <source>
        <strain evidence="5 6">JPCC DA0580</strain>
    </source>
</reference>
<accession>A0A1Z5JRW0</accession>
<feature type="repeat" description="WD" evidence="3">
    <location>
        <begin position="121"/>
        <end position="163"/>
    </location>
</feature>
<dbReference type="SUPFAM" id="SSF50978">
    <property type="entry name" value="WD40 repeat-like"/>
    <property type="match status" value="1"/>
</dbReference>
<dbReference type="OrthoDB" id="308449at2759"/>
<gene>
    <name evidence="5" type="ORF">FisN_21Hh213</name>
</gene>
<feature type="region of interest" description="Disordered" evidence="4">
    <location>
        <begin position="414"/>
        <end position="434"/>
    </location>
</feature>
<evidence type="ECO:0000256" key="1">
    <source>
        <dbReference type="ARBA" id="ARBA00022574"/>
    </source>
</evidence>
<dbReference type="InterPro" id="IPR015943">
    <property type="entry name" value="WD40/YVTN_repeat-like_dom_sf"/>
</dbReference>
<dbReference type="PROSITE" id="PS00678">
    <property type="entry name" value="WD_REPEATS_1"/>
    <property type="match status" value="1"/>
</dbReference>
<evidence type="ECO:0000256" key="2">
    <source>
        <dbReference type="ARBA" id="ARBA00022737"/>
    </source>
</evidence>
<keyword evidence="6" id="KW-1185">Reference proteome</keyword>
<dbReference type="Pfam" id="PF00400">
    <property type="entry name" value="WD40"/>
    <property type="match status" value="1"/>
</dbReference>
<feature type="compositionally biased region" description="Basic and acidic residues" evidence="4">
    <location>
        <begin position="373"/>
        <end position="400"/>
    </location>
</feature>
<organism evidence="5 6">
    <name type="scientific">Fistulifera solaris</name>
    <name type="common">Oleaginous diatom</name>
    <dbReference type="NCBI Taxonomy" id="1519565"/>
    <lineage>
        <taxon>Eukaryota</taxon>
        <taxon>Sar</taxon>
        <taxon>Stramenopiles</taxon>
        <taxon>Ochrophyta</taxon>
        <taxon>Bacillariophyta</taxon>
        <taxon>Bacillariophyceae</taxon>
        <taxon>Bacillariophycidae</taxon>
        <taxon>Naviculales</taxon>
        <taxon>Naviculaceae</taxon>
        <taxon>Fistulifera</taxon>
    </lineage>
</organism>
<feature type="compositionally biased region" description="Acidic residues" evidence="4">
    <location>
        <begin position="320"/>
        <end position="336"/>
    </location>
</feature>
<dbReference type="AlphaFoldDB" id="A0A1Z5JRW0"/>
<keyword evidence="2" id="KW-0677">Repeat</keyword>
<sequence>MTDSFRVVVAAGTYDGVLAGWELNTTKNKFEIVFASPSHIGSIRSVAHQDTQHTVVSCGYDEVIKTHNFAKRQTDTGEVRTPSEYGTPCCSSFAQNHCLVGFSEGQIVIYKKRDWSVQHVLKGHEGGVSSIAVHPTGKMALTGGSRDGKLKLWDLTRGRLAFATKIASKESIDTVVWASDGSSYGFGYGSHVTVRDVASGSDLLDIELPSRVNQVCFIEGDDGMFLVAACNDGSLPVLDVPKSVDPNEQERFAVMAIEAVEGPVAGEERFKCIQAVQDYHVVTATSAGVISLMNLRGSVNMIEQDKLASKNASVNHREEDSEEESDDGRDDSDSDVEELAVEIVDSTQLGTGARITCLVAYSYTENGDDGVDGDVKETKKRKHEDGLSKPKADKQFKRSEIIGAGDLEKARKLVSKAKKIQKRNEEKKSKPKKN</sequence>
<feature type="region of interest" description="Disordered" evidence="4">
    <location>
        <begin position="308"/>
        <end position="336"/>
    </location>
</feature>
<evidence type="ECO:0000313" key="5">
    <source>
        <dbReference type="EMBL" id="GAX16765.1"/>
    </source>
</evidence>
<dbReference type="EMBL" id="BDSP01000109">
    <property type="protein sequence ID" value="GAX16765.1"/>
    <property type="molecule type" value="Genomic_DNA"/>
</dbReference>
<dbReference type="PANTHER" id="PTHR44675">
    <property type="entry name" value="PAK1 INTERACTING PROTEIN 1"/>
    <property type="match status" value="1"/>
</dbReference>
<dbReference type="Proteomes" id="UP000198406">
    <property type="component" value="Unassembled WGS sequence"/>
</dbReference>
<dbReference type="InterPro" id="IPR036322">
    <property type="entry name" value="WD40_repeat_dom_sf"/>
</dbReference>
<protein>
    <submittedName>
        <fullName evidence="5">Protein MAK11</fullName>
    </submittedName>
</protein>
<dbReference type="InterPro" id="IPR019775">
    <property type="entry name" value="WD40_repeat_CS"/>
</dbReference>
<dbReference type="Gene3D" id="2.130.10.10">
    <property type="entry name" value="YVTN repeat-like/Quinoprotein amine dehydrogenase"/>
    <property type="match status" value="2"/>
</dbReference>
<dbReference type="PROSITE" id="PS50294">
    <property type="entry name" value="WD_REPEATS_REGION"/>
    <property type="match status" value="1"/>
</dbReference>
<proteinExistence type="predicted"/>
<comment type="caution">
    <text evidence="5">The sequence shown here is derived from an EMBL/GenBank/DDBJ whole genome shotgun (WGS) entry which is preliminary data.</text>
</comment>
<dbReference type="InterPro" id="IPR051959">
    <property type="entry name" value="PAK1-Kinase_Regulator"/>
</dbReference>